<dbReference type="CDD" id="cd02440">
    <property type="entry name" value="AdoMet_MTases"/>
    <property type="match status" value="1"/>
</dbReference>
<dbReference type="AlphaFoldDB" id="A0A366GM70"/>
<dbReference type="InterPro" id="IPR029063">
    <property type="entry name" value="SAM-dependent_MTases_sf"/>
</dbReference>
<organism evidence="2 3">
    <name type="scientific">Marinobacter pelagius</name>
    <dbReference type="NCBI Taxonomy" id="379482"/>
    <lineage>
        <taxon>Bacteria</taxon>
        <taxon>Pseudomonadati</taxon>
        <taxon>Pseudomonadota</taxon>
        <taxon>Gammaproteobacteria</taxon>
        <taxon>Pseudomonadales</taxon>
        <taxon>Marinobacteraceae</taxon>
        <taxon>Marinobacter</taxon>
    </lineage>
</organism>
<dbReference type="RefSeq" id="WP_181799980.1">
    <property type="nucleotide sequence ID" value="NZ_QNRO01000012.1"/>
</dbReference>
<evidence type="ECO:0000259" key="1">
    <source>
        <dbReference type="Pfam" id="PF08241"/>
    </source>
</evidence>
<proteinExistence type="predicted"/>
<feature type="domain" description="Methyltransferase type 11" evidence="1">
    <location>
        <begin position="62"/>
        <end position="154"/>
    </location>
</feature>
<dbReference type="SUPFAM" id="SSF53335">
    <property type="entry name" value="S-adenosyl-L-methionine-dependent methyltransferases"/>
    <property type="match status" value="1"/>
</dbReference>
<dbReference type="STRING" id="379482.SAMN04487961_1496"/>
<protein>
    <submittedName>
        <fullName evidence="2">Malonyl-ACP O-methyltransferase BioC</fullName>
    </submittedName>
</protein>
<name>A0A366GM70_9GAMM</name>
<keyword evidence="2" id="KW-0489">Methyltransferase</keyword>
<dbReference type="Pfam" id="PF08241">
    <property type="entry name" value="Methyltransf_11"/>
    <property type="match status" value="1"/>
</dbReference>
<accession>A0A366GM70</accession>
<dbReference type="EMBL" id="QNRO01000012">
    <property type="protein sequence ID" value="RBP28384.1"/>
    <property type="molecule type" value="Genomic_DNA"/>
</dbReference>
<evidence type="ECO:0000313" key="2">
    <source>
        <dbReference type="EMBL" id="RBP28384.1"/>
    </source>
</evidence>
<reference evidence="2 3" key="1">
    <citation type="submission" date="2018-06" db="EMBL/GenBank/DDBJ databases">
        <title>Freshwater and sediment microbial communities from various areas in North America, analyzing microbe dynamics in response to fracking.</title>
        <authorList>
            <person name="Lamendella R."/>
        </authorList>
    </citation>
    <scope>NUCLEOTIDE SEQUENCE [LARGE SCALE GENOMIC DNA]</scope>
    <source>
        <strain evidence="2 3">114J</strain>
    </source>
</reference>
<dbReference type="Gene3D" id="3.40.50.150">
    <property type="entry name" value="Vaccinia Virus protein VP39"/>
    <property type="match status" value="1"/>
</dbReference>
<dbReference type="GO" id="GO:0032259">
    <property type="term" value="P:methylation"/>
    <property type="evidence" value="ECO:0007669"/>
    <property type="project" value="UniProtKB-KW"/>
</dbReference>
<keyword evidence="2" id="KW-0808">Transferase</keyword>
<dbReference type="PANTHER" id="PTHR43591:SF24">
    <property type="entry name" value="2-METHOXY-6-POLYPRENYL-1,4-BENZOQUINOL METHYLASE, MITOCHONDRIAL"/>
    <property type="match status" value="1"/>
</dbReference>
<dbReference type="GO" id="GO:0008757">
    <property type="term" value="F:S-adenosylmethionine-dependent methyltransferase activity"/>
    <property type="evidence" value="ECO:0007669"/>
    <property type="project" value="InterPro"/>
</dbReference>
<dbReference type="Proteomes" id="UP000252995">
    <property type="component" value="Unassembled WGS sequence"/>
</dbReference>
<dbReference type="PANTHER" id="PTHR43591">
    <property type="entry name" value="METHYLTRANSFERASE"/>
    <property type="match status" value="1"/>
</dbReference>
<gene>
    <name evidence="2" type="ORF">DET50_112113</name>
</gene>
<sequence length="167" mass="18372">MGVIRTPSVSLGQPVPAAKSDIAREFGRASNTYEQASRLQRLMGDAMLARLTQQNAAPRNILDLGCGTGWFTRALQNRFPEAQIVGVDLSAGMIERARSSSPANIQWLTADAESLPFSADTFDLVFSNLMIQWCQYPQTVLAQCRRLLRPEGRLARISHSYSASLAD</sequence>
<dbReference type="InterPro" id="IPR013216">
    <property type="entry name" value="Methyltransf_11"/>
</dbReference>
<comment type="caution">
    <text evidence="2">The sequence shown here is derived from an EMBL/GenBank/DDBJ whole genome shotgun (WGS) entry which is preliminary data.</text>
</comment>
<evidence type="ECO:0000313" key="3">
    <source>
        <dbReference type="Proteomes" id="UP000252995"/>
    </source>
</evidence>